<dbReference type="InterPro" id="IPR037923">
    <property type="entry name" value="HTH-like"/>
</dbReference>
<proteinExistence type="predicted"/>
<dbReference type="EMBL" id="QOWE01000014">
    <property type="protein sequence ID" value="RCR68276.1"/>
    <property type="molecule type" value="Genomic_DNA"/>
</dbReference>
<keyword evidence="2" id="KW-0238">DNA-binding</keyword>
<evidence type="ECO:0000313" key="5">
    <source>
        <dbReference type="EMBL" id="RCR68276.1"/>
    </source>
</evidence>
<reference evidence="5 6" key="1">
    <citation type="submission" date="2018-07" db="EMBL/GenBank/DDBJ databases">
        <title>Genome analysis of Larkinella rosea.</title>
        <authorList>
            <person name="Zhou Z."/>
            <person name="Wang G."/>
        </authorList>
    </citation>
    <scope>NUCLEOTIDE SEQUENCE [LARGE SCALE GENOMIC DNA]</scope>
    <source>
        <strain evidence="6">zzj9</strain>
    </source>
</reference>
<gene>
    <name evidence="5" type="ORF">DUE52_17915</name>
</gene>
<dbReference type="AlphaFoldDB" id="A0A368JMK3"/>
<dbReference type="OrthoDB" id="2569619at2"/>
<protein>
    <submittedName>
        <fullName evidence="5">AraC family transcriptional regulator</fullName>
    </submittedName>
</protein>
<sequence>MIKCIQHRLIDVAVFTAEVWPLPEHGHTQYEITFVHKGRGYHRLNGITQPYEAGNLFLLGPSDVHVFDIHEETEFTIVKFIQIYLKGSGDTQVQTSWNRYIDGFLVHAIQKNPAITEPCFDRETMDSLMRLIGREWQKSQRETSELIFFLTHAVLSLIKNHLTVKGAETAGYQDKIAGILQYIHENIYQPDRIQISHLAQTFHLSETYLSEFFKTKTGVSLRDYVARYRLTLIENRLQYSSFSVKEIANELGFSDTAHLTKFFSKHREIAPTEYRKQRTA</sequence>
<feature type="domain" description="HTH araC/xylS-type" evidence="4">
    <location>
        <begin position="177"/>
        <end position="277"/>
    </location>
</feature>
<dbReference type="InterPro" id="IPR009057">
    <property type="entry name" value="Homeodomain-like_sf"/>
</dbReference>
<dbReference type="PROSITE" id="PS01124">
    <property type="entry name" value="HTH_ARAC_FAMILY_2"/>
    <property type="match status" value="1"/>
</dbReference>
<dbReference type="Gene3D" id="2.60.120.10">
    <property type="entry name" value="Jelly Rolls"/>
    <property type="match status" value="1"/>
</dbReference>
<dbReference type="RefSeq" id="WP_114407407.1">
    <property type="nucleotide sequence ID" value="NZ_QOWE01000014.1"/>
</dbReference>
<dbReference type="Pfam" id="PF12833">
    <property type="entry name" value="HTH_18"/>
    <property type="match status" value="1"/>
</dbReference>
<dbReference type="InterPro" id="IPR018062">
    <property type="entry name" value="HTH_AraC-typ_CS"/>
</dbReference>
<comment type="caution">
    <text evidence="5">The sequence shown here is derived from an EMBL/GenBank/DDBJ whole genome shotgun (WGS) entry which is preliminary data.</text>
</comment>
<dbReference type="GO" id="GO:0043565">
    <property type="term" value="F:sequence-specific DNA binding"/>
    <property type="evidence" value="ECO:0007669"/>
    <property type="project" value="InterPro"/>
</dbReference>
<dbReference type="Gene3D" id="1.10.10.60">
    <property type="entry name" value="Homeodomain-like"/>
    <property type="match status" value="2"/>
</dbReference>
<dbReference type="SUPFAM" id="SSF46689">
    <property type="entry name" value="Homeodomain-like"/>
    <property type="match status" value="2"/>
</dbReference>
<dbReference type="SUPFAM" id="SSF51215">
    <property type="entry name" value="Regulatory protein AraC"/>
    <property type="match status" value="1"/>
</dbReference>
<evidence type="ECO:0000313" key="6">
    <source>
        <dbReference type="Proteomes" id="UP000253383"/>
    </source>
</evidence>
<dbReference type="Pfam" id="PF02311">
    <property type="entry name" value="AraC_binding"/>
    <property type="match status" value="1"/>
</dbReference>
<keyword evidence="6" id="KW-1185">Reference proteome</keyword>
<evidence type="ECO:0000256" key="1">
    <source>
        <dbReference type="ARBA" id="ARBA00023015"/>
    </source>
</evidence>
<evidence type="ECO:0000256" key="2">
    <source>
        <dbReference type="ARBA" id="ARBA00023125"/>
    </source>
</evidence>
<dbReference type="PANTHER" id="PTHR43280:SF2">
    <property type="entry name" value="HTH-TYPE TRANSCRIPTIONAL REGULATOR EXSA"/>
    <property type="match status" value="1"/>
</dbReference>
<dbReference type="InterPro" id="IPR018060">
    <property type="entry name" value="HTH_AraC"/>
</dbReference>
<dbReference type="SMART" id="SM00342">
    <property type="entry name" value="HTH_ARAC"/>
    <property type="match status" value="1"/>
</dbReference>
<dbReference type="PANTHER" id="PTHR43280">
    <property type="entry name" value="ARAC-FAMILY TRANSCRIPTIONAL REGULATOR"/>
    <property type="match status" value="1"/>
</dbReference>
<accession>A0A368JMK3</accession>
<keyword evidence="1" id="KW-0805">Transcription regulation</keyword>
<organism evidence="5 6">
    <name type="scientific">Larkinella punicea</name>
    <dbReference type="NCBI Taxonomy" id="2315727"/>
    <lineage>
        <taxon>Bacteria</taxon>
        <taxon>Pseudomonadati</taxon>
        <taxon>Bacteroidota</taxon>
        <taxon>Cytophagia</taxon>
        <taxon>Cytophagales</taxon>
        <taxon>Spirosomataceae</taxon>
        <taxon>Larkinella</taxon>
    </lineage>
</organism>
<evidence type="ECO:0000259" key="4">
    <source>
        <dbReference type="PROSITE" id="PS01124"/>
    </source>
</evidence>
<dbReference type="Proteomes" id="UP000253383">
    <property type="component" value="Unassembled WGS sequence"/>
</dbReference>
<dbReference type="GO" id="GO:0003700">
    <property type="term" value="F:DNA-binding transcription factor activity"/>
    <property type="evidence" value="ECO:0007669"/>
    <property type="project" value="InterPro"/>
</dbReference>
<dbReference type="PROSITE" id="PS00041">
    <property type="entry name" value="HTH_ARAC_FAMILY_1"/>
    <property type="match status" value="1"/>
</dbReference>
<name>A0A368JMK3_9BACT</name>
<dbReference type="InterPro" id="IPR014710">
    <property type="entry name" value="RmlC-like_jellyroll"/>
</dbReference>
<dbReference type="InterPro" id="IPR003313">
    <property type="entry name" value="AraC-bd"/>
</dbReference>
<keyword evidence="3" id="KW-0804">Transcription</keyword>
<evidence type="ECO:0000256" key="3">
    <source>
        <dbReference type="ARBA" id="ARBA00023163"/>
    </source>
</evidence>